<comment type="subcellular location">
    <subcellularLocation>
        <location evidence="8">Cytoplasm</location>
    </subcellularLocation>
</comment>
<evidence type="ECO:0000256" key="5">
    <source>
        <dbReference type="ARBA" id="ARBA00022840"/>
    </source>
</evidence>
<gene>
    <name evidence="10" type="primary">cmk_1</name>
    <name evidence="8" type="synonym">cmk</name>
    <name evidence="10" type="ORF">BSF38_02183</name>
</gene>
<dbReference type="InterPro" id="IPR027417">
    <property type="entry name" value="P-loop_NTPase"/>
</dbReference>
<evidence type="ECO:0000313" key="11">
    <source>
        <dbReference type="Proteomes" id="UP000186309"/>
    </source>
</evidence>
<dbReference type="InterPro" id="IPR003136">
    <property type="entry name" value="Cytidylate_kin"/>
</dbReference>
<dbReference type="PANTHER" id="PTHR21299:SF2">
    <property type="entry name" value="CYTIDYLATE KINASE"/>
    <property type="match status" value="1"/>
</dbReference>
<keyword evidence="3 8" id="KW-0547">Nucleotide-binding</keyword>
<dbReference type="InterPro" id="IPR011994">
    <property type="entry name" value="Cytidylate_kinase_dom"/>
</dbReference>
<keyword evidence="2 8" id="KW-0808">Transferase</keyword>
<evidence type="ECO:0000256" key="7">
    <source>
        <dbReference type="ARBA" id="ARBA00048478"/>
    </source>
</evidence>
<keyword evidence="5 8" id="KW-0067">ATP-binding</keyword>
<dbReference type="RefSeq" id="WP_237170841.1">
    <property type="nucleotide sequence ID" value="NZ_CP019082.1"/>
</dbReference>
<evidence type="ECO:0000313" key="10">
    <source>
        <dbReference type="EMBL" id="APW60695.1"/>
    </source>
</evidence>
<evidence type="ECO:0000256" key="1">
    <source>
        <dbReference type="ARBA" id="ARBA00009427"/>
    </source>
</evidence>
<dbReference type="Pfam" id="PF02224">
    <property type="entry name" value="Cytidylate_kin"/>
    <property type="match status" value="1"/>
</dbReference>
<evidence type="ECO:0000256" key="4">
    <source>
        <dbReference type="ARBA" id="ARBA00022777"/>
    </source>
</evidence>
<dbReference type="PANTHER" id="PTHR21299">
    <property type="entry name" value="CYTIDYLATE KINASE/PANTOATE-BETA-ALANINE LIGASE"/>
    <property type="match status" value="1"/>
</dbReference>
<dbReference type="CDD" id="cd02020">
    <property type="entry name" value="CMPK"/>
    <property type="match status" value="1"/>
</dbReference>
<dbReference type="GO" id="GO:0005829">
    <property type="term" value="C:cytosol"/>
    <property type="evidence" value="ECO:0007669"/>
    <property type="project" value="TreeGrafter"/>
</dbReference>
<dbReference type="SUPFAM" id="SSF52540">
    <property type="entry name" value="P-loop containing nucleoside triphosphate hydrolases"/>
    <property type="match status" value="1"/>
</dbReference>
<dbReference type="HAMAP" id="MF_00238">
    <property type="entry name" value="Cytidyl_kinase_type1"/>
    <property type="match status" value="1"/>
</dbReference>
<feature type="binding site" evidence="8">
    <location>
        <begin position="18"/>
        <end position="26"/>
    </location>
    <ligand>
        <name>ATP</name>
        <dbReference type="ChEBI" id="CHEBI:30616"/>
    </ligand>
</feature>
<evidence type="ECO:0000256" key="8">
    <source>
        <dbReference type="HAMAP-Rule" id="MF_00238"/>
    </source>
</evidence>
<dbReference type="GO" id="GO:0006220">
    <property type="term" value="P:pyrimidine nucleotide metabolic process"/>
    <property type="evidence" value="ECO:0007669"/>
    <property type="project" value="UniProtKB-UniRule"/>
</dbReference>
<comment type="catalytic activity">
    <reaction evidence="7 8">
        <text>CMP + ATP = CDP + ADP</text>
        <dbReference type="Rhea" id="RHEA:11600"/>
        <dbReference type="ChEBI" id="CHEBI:30616"/>
        <dbReference type="ChEBI" id="CHEBI:58069"/>
        <dbReference type="ChEBI" id="CHEBI:60377"/>
        <dbReference type="ChEBI" id="CHEBI:456216"/>
        <dbReference type="EC" id="2.7.4.25"/>
    </reaction>
</comment>
<dbReference type="EMBL" id="CP019082">
    <property type="protein sequence ID" value="APW60695.1"/>
    <property type="molecule type" value="Genomic_DNA"/>
</dbReference>
<comment type="similarity">
    <text evidence="1 8">Belongs to the cytidylate kinase family. Type 1 subfamily.</text>
</comment>
<organism evidence="10 11">
    <name type="scientific">Paludisphaera borealis</name>
    <dbReference type="NCBI Taxonomy" id="1387353"/>
    <lineage>
        <taxon>Bacteria</taxon>
        <taxon>Pseudomonadati</taxon>
        <taxon>Planctomycetota</taxon>
        <taxon>Planctomycetia</taxon>
        <taxon>Isosphaerales</taxon>
        <taxon>Isosphaeraceae</taxon>
        <taxon>Paludisphaera</taxon>
    </lineage>
</organism>
<sequence length="226" mass="24749">MGIDSRQAATFRVVTIDGPAGAGKSTVARLLAERLGWRFLDTGAMYRVVTLAALRARVDLTDAEALDRLTADLRVSLPPGQVLLHDEDVSRAIRDAAVTEASRFAADCAAVRARLVAWQRAFAEAADTVTEGRDQGTIVFPDAFRKFFVTATEEERSRRRHAELRARGAAVELETVLADQRQRDARDVARAIAPMKPADDAELVDTTGLNIEQVVDLLFHKVGTRP</sequence>
<comment type="catalytic activity">
    <reaction evidence="6 8">
        <text>dCMP + ATP = dCDP + ADP</text>
        <dbReference type="Rhea" id="RHEA:25094"/>
        <dbReference type="ChEBI" id="CHEBI:30616"/>
        <dbReference type="ChEBI" id="CHEBI:57566"/>
        <dbReference type="ChEBI" id="CHEBI:58593"/>
        <dbReference type="ChEBI" id="CHEBI:456216"/>
        <dbReference type="EC" id="2.7.4.25"/>
    </reaction>
</comment>
<accession>A0A1U7CP31</accession>
<dbReference type="NCBIfam" id="TIGR00017">
    <property type="entry name" value="cmk"/>
    <property type="match status" value="1"/>
</dbReference>
<dbReference type="GO" id="GO:0005524">
    <property type="term" value="F:ATP binding"/>
    <property type="evidence" value="ECO:0007669"/>
    <property type="project" value="UniProtKB-UniRule"/>
</dbReference>
<reference evidence="11" key="1">
    <citation type="submission" date="2016-12" db="EMBL/GenBank/DDBJ databases">
        <title>Comparative genomics of four Isosphaeraceae planctomycetes: a common pool of plasmids and glycoside hydrolase genes.</title>
        <authorList>
            <person name="Ivanova A."/>
        </authorList>
    </citation>
    <scope>NUCLEOTIDE SEQUENCE [LARGE SCALE GENOMIC DNA]</scope>
    <source>
        <strain evidence="11">PX4</strain>
    </source>
</reference>
<keyword evidence="8" id="KW-0963">Cytoplasm</keyword>
<dbReference type="Proteomes" id="UP000186309">
    <property type="component" value="Chromosome"/>
</dbReference>
<dbReference type="GO" id="GO:0036430">
    <property type="term" value="F:CMP kinase activity"/>
    <property type="evidence" value="ECO:0007669"/>
    <property type="project" value="RHEA"/>
</dbReference>
<dbReference type="AlphaFoldDB" id="A0A1U7CP31"/>
<dbReference type="GO" id="GO:0036431">
    <property type="term" value="F:dCMP kinase activity"/>
    <property type="evidence" value="ECO:0007669"/>
    <property type="project" value="InterPro"/>
</dbReference>
<dbReference type="STRING" id="1387353.BSF38_02183"/>
<dbReference type="EC" id="2.7.4.25" evidence="8"/>
<keyword evidence="11" id="KW-1185">Reference proteome</keyword>
<dbReference type="Gene3D" id="3.40.50.300">
    <property type="entry name" value="P-loop containing nucleotide triphosphate hydrolases"/>
    <property type="match status" value="1"/>
</dbReference>
<feature type="domain" description="Cytidylate kinase" evidence="9">
    <location>
        <begin position="14"/>
        <end position="221"/>
    </location>
</feature>
<name>A0A1U7CP31_9BACT</name>
<evidence type="ECO:0000256" key="3">
    <source>
        <dbReference type="ARBA" id="ARBA00022741"/>
    </source>
</evidence>
<evidence type="ECO:0000256" key="2">
    <source>
        <dbReference type="ARBA" id="ARBA00022679"/>
    </source>
</evidence>
<proteinExistence type="inferred from homology"/>
<evidence type="ECO:0000259" key="9">
    <source>
        <dbReference type="Pfam" id="PF02224"/>
    </source>
</evidence>
<evidence type="ECO:0000256" key="6">
    <source>
        <dbReference type="ARBA" id="ARBA00047615"/>
    </source>
</evidence>
<keyword evidence="4 8" id="KW-0418">Kinase</keyword>
<dbReference type="KEGG" id="pbor:BSF38_02183"/>
<dbReference type="GO" id="GO:0015949">
    <property type="term" value="P:nucleobase-containing small molecule interconversion"/>
    <property type="evidence" value="ECO:0007669"/>
    <property type="project" value="TreeGrafter"/>
</dbReference>
<protein>
    <recommendedName>
        <fullName evidence="8">Cytidylate kinase</fullName>
        <shortName evidence="8">CK</shortName>
        <ecNumber evidence="8">2.7.4.25</ecNumber>
    </recommendedName>
    <alternativeName>
        <fullName evidence="8">Cytidine monophosphate kinase</fullName>
        <shortName evidence="8">CMP kinase</shortName>
    </alternativeName>
</protein>